<evidence type="ECO:0000313" key="2">
    <source>
        <dbReference type="EMBL" id="MCG4527360.1"/>
    </source>
</evidence>
<dbReference type="RefSeq" id="WP_238074097.1">
    <property type="nucleotide sequence ID" value="NZ_JAKNJB010000015.1"/>
</dbReference>
<evidence type="ECO:0000256" key="1">
    <source>
        <dbReference type="SAM" id="SignalP"/>
    </source>
</evidence>
<protein>
    <recommendedName>
        <fullName evidence="6">DUF5640 domain-containing protein</fullName>
    </recommendedName>
</protein>
<evidence type="ECO:0000313" key="3">
    <source>
        <dbReference type="EMBL" id="MCQ4770535.1"/>
    </source>
</evidence>
<dbReference type="PROSITE" id="PS51257">
    <property type="entry name" value="PROKAR_LIPOPROTEIN"/>
    <property type="match status" value="1"/>
</dbReference>
<comment type="caution">
    <text evidence="3">The sequence shown here is derived from an EMBL/GenBank/DDBJ whole genome shotgun (WGS) entry which is preliminary data.</text>
</comment>
<organism evidence="3 5">
    <name type="scientific">Intestinimonas massiliensis</name>
    <name type="common">ex Afouda et al. 2020</name>
    <dbReference type="NCBI Taxonomy" id="1673721"/>
    <lineage>
        <taxon>Bacteria</taxon>
        <taxon>Bacillati</taxon>
        <taxon>Bacillota</taxon>
        <taxon>Clostridia</taxon>
        <taxon>Eubacteriales</taxon>
        <taxon>Intestinimonas</taxon>
    </lineage>
</organism>
<keyword evidence="4" id="KW-1185">Reference proteome</keyword>
<dbReference type="Proteomes" id="UP001204562">
    <property type="component" value="Unassembled WGS sequence"/>
</dbReference>
<evidence type="ECO:0008006" key="6">
    <source>
        <dbReference type="Google" id="ProtNLM"/>
    </source>
</evidence>
<keyword evidence="1" id="KW-0732">Signal</keyword>
<reference evidence="3" key="2">
    <citation type="submission" date="2022-06" db="EMBL/GenBank/DDBJ databases">
        <title>Isolation of gut microbiota from human fecal samples.</title>
        <authorList>
            <person name="Pamer E.G."/>
            <person name="Barat B."/>
            <person name="Waligurski E."/>
            <person name="Medina S."/>
            <person name="Paddock L."/>
            <person name="Mostad J."/>
        </authorList>
    </citation>
    <scope>NUCLEOTIDE SEQUENCE</scope>
    <source>
        <strain evidence="3">DFI.9.91</strain>
    </source>
</reference>
<accession>A0AAW5JNU9</accession>
<gene>
    <name evidence="2" type="ORF">L0P79_09750</name>
    <name evidence="3" type="ORF">NE579_08665</name>
</gene>
<feature type="chain" id="PRO_5043689157" description="DUF5640 domain-containing protein" evidence="1">
    <location>
        <begin position="27"/>
        <end position="126"/>
    </location>
</feature>
<proteinExistence type="predicted"/>
<dbReference type="EMBL" id="JAKNJB010000015">
    <property type="protein sequence ID" value="MCG4527360.1"/>
    <property type="molecule type" value="Genomic_DNA"/>
</dbReference>
<name>A0AAW5JNU9_9FIRM</name>
<dbReference type="AlphaFoldDB" id="A0AAW5JNU9"/>
<feature type="signal peptide" evidence="1">
    <location>
        <begin position="1"/>
        <end position="26"/>
    </location>
</feature>
<evidence type="ECO:0000313" key="4">
    <source>
        <dbReference type="Proteomes" id="UP001200313"/>
    </source>
</evidence>
<dbReference type="EMBL" id="JANFYS010000016">
    <property type="protein sequence ID" value="MCQ4770535.1"/>
    <property type="molecule type" value="Genomic_DNA"/>
</dbReference>
<reference evidence="2 4" key="1">
    <citation type="submission" date="2022-01" db="EMBL/GenBank/DDBJ databases">
        <title>Collection of gut derived symbiotic bacterial strains cultured from healthy donors.</title>
        <authorList>
            <person name="Lin H."/>
            <person name="Kohout C."/>
            <person name="Waligurski E."/>
            <person name="Pamer E.G."/>
        </authorList>
    </citation>
    <scope>NUCLEOTIDE SEQUENCE [LARGE SCALE GENOMIC DNA]</scope>
    <source>
        <strain evidence="2 4">DFI.3.7</strain>
    </source>
</reference>
<dbReference type="Proteomes" id="UP001200313">
    <property type="component" value="Unassembled WGS sequence"/>
</dbReference>
<sequence>MKRIGTLTLTLLLLFLCACGSGNQKAIVGTWEVTDDAGGTYGWGIRFDRDGKFYFAATAADGQELDEAFQAMQALYTIEYKLTSDTELELTQKILGGLGGKETHLVAYALDGDTLTFDGAAYTRVK</sequence>
<evidence type="ECO:0000313" key="5">
    <source>
        <dbReference type="Proteomes" id="UP001204562"/>
    </source>
</evidence>